<accession>A0A7E5A0M3</accession>
<evidence type="ECO:0000256" key="6">
    <source>
        <dbReference type="ARBA" id="ARBA00022679"/>
    </source>
</evidence>
<evidence type="ECO:0000256" key="4">
    <source>
        <dbReference type="ARBA" id="ARBA00017468"/>
    </source>
</evidence>
<proteinExistence type="inferred from homology"/>
<evidence type="ECO:0000256" key="3">
    <source>
        <dbReference type="ARBA" id="ARBA00012614"/>
    </source>
</evidence>
<evidence type="ECO:0000256" key="1">
    <source>
        <dbReference type="ARBA" id="ARBA00004240"/>
    </source>
</evidence>
<dbReference type="AlphaFoldDB" id="A0A7E5A0M3"/>
<dbReference type="InterPro" id="IPR007235">
    <property type="entry name" value="Glyco_trans_28_C"/>
</dbReference>
<evidence type="ECO:0000256" key="5">
    <source>
        <dbReference type="ARBA" id="ARBA00022676"/>
    </source>
</evidence>
<dbReference type="GO" id="GO:0004577">
    <property type="term" value="F:N-acetylglucosaminyldiphosphodolichol N-acetylglucosaminyltransferase activity"/>
    <property type="evidence" value="ECO:0007669"/>
    <property type="project" value="UniProtKB-EC"/>
</dbReference>
<dbReference type="Pfam" id="PF04101">
    <property type="entry name" value="Glyco_tran_28_C"/>
    <property type="match status" value="1"/>
</dbReference>
<reference evidence="10" key="2">
    <citation type="submission" date="2020-10" db="UniProtKB">
        <authorList>
            <consortium name="WormBaseParasite"/>
        </authorList>
    </citation>
    <scope>IDENTIFICATION</scope>
</reference>
<dbReference type="Proteomes" id="UP000492821">
    <property type="component" value="Unassembled WGS sequence"/>
</dbReference>
<dbReference type="WBParaSite" id="Pan_g7531.t1">
    <property type="protein sequence ID" value="Pan_g7531.t1"/>
    <property type="gene ID" value="Pan_g7531"/>
</dbReference>
<protein>
    <recommendedName>
        <fullName evidence="4">UDP-N-acetylglucosamine transferase subunit ALG13</fullName>
        <ecNumber evidence="3">2.4.1.141</ecNumber>
    </recommendedName>
</protein>
<dbReference type="GO" id="GO:0005783">
    <property type="term" value="C:endoplasmic reticulum"/>
    <property type="evidence" value="ECO:0007669"/>
    <property type="project" value="UniProtKB-SubCell"/>
</dbReference>
<dbReference type="PANTHER" id="PTHR12867">
    <property type="entry name" value="GLYCOSYL TRANSFERASE-RELATED"/>
    <property type="match status" value="1"/>
</dbReference>
<evidence type="ECO:0000313" key="10">
    <source>
        <dbReference type="WBParaSite" id="Pan_g7531.t1"/>
    </source>
</evidence>
<sequence length="180" mass="19208">MSTCFVTVGSTQFDALIEAVLTDEVQEDLRSLGITQTTLQTGAGTAIDSAVPEGLRGSDNGGCFVTKNGMKIDFFRYKKNIHEDMASAKLIIGHAGAGTCLEAIELGKPLIAVINDKLMDNHQSELADRLAELGCLTKSTPSDLAQALKLPSLLSPKPLQKAPTNAFANYLYDKLGYVTS</sequence>
<dbReference type="SUPFAM" id="SSF53756">
    <property type="entry name" value="UDP-Glycosyltransferase/glycogen phosphorylase"/>
    <property type="match status" value="1"/>
</dbReference>
<evidence type="ECO:0000259" key="8">
    <source>
        <dbReference type="Pfam" id="PF04101"/>
    </source>
</evidence>
<evidence type="ECO:0000256" key="7">
    <source>
        <dbReference type="ARBA" id="ARBA00022824"/>
    </source>
</evidence>
<comment type="subcellular location">
    <subcellularLocation>
        <location evidence="1">Endoplasmic reticulum</location>
    </subcellularLocation>
</comment>
<name>A0A7E5A0M3_PANRE</name>
<dbReference type="PANTHER" id="PTHR12867:SF6">
    <property type="entry name" value="N-ACETYLGLUCOSAMINYLDIPHOSPHODOLICHOL N-ACETYLGLUCOSAMINYLTRANSFERASE"/>
    <property type="match status" value="1"/>
</dbReference>
<dbReference type="EC" id="2.4.1.141" evidence="3"/>
<comment type="similarity">
    <text evidence="2">Belongs to the glycosyltransferase 28 family.</text>
</comment>
<keyword evidence="7" id="KW-0256">Endoplasmic reticulum</keyword>
<evidence type="ECO:0000256" key="2">
    <source>
        <dbReference type="ARBA" id="ARBA00006962"/>
    </source>
</evidence>
<keyword evidence="9" id="KW-1185">Reference proteome</keyword>
<keyword evidence="6" id="KW-0808">Transferase</keyword>
<feature type="domain" description="Glycosyl transferase family 28 C-terminal" evidence="8">
    <location>
        <begin position="3"/>
        <end position="162"/>
    </location>
</feature>
<keyword evidence="5" id="KW-0328">Glycosyltransferase</keyword>
<reference evidence="9" key="1">
    <citation type="journal article" date="2013" name="Genetics">
        <title>The draft genome and transcriptome of Panagrellus redivivus are shaped by the harsh demands of a free-living lifestyle.</title>
        <authorList>
            <person name="Srinivasan J."/>
            <person name="Dillman A.R."/>
            <person name="Macchietto M.G."/>
            <person name="Heikkinen L."/>
            <person name="Lakso M."/>
            <person name="Fracchia K.M."/>
            <person name="Antoshechkin I."/>
            <person name="Mortazavi A."/>
            <person name="Wong G."/>
            <person name="Sternberg P.W."/>
        </authorList>
    </citation>
    <scope>NUCLEOTIDE SEQUENCE [LARGE SCALE GENOMIC DNA]</scope>
    <source>
        <strain evidence="9">MT8872</strain>
    </source>
</reference>
<organism evidence="9 10">
    <name type="scientific">Panagrellus redivivus</name>
    <name type="common">Microworm</name>
    <dbReference type="NCBI Taxonomy" id="6233"/>
    <lineage>
        <taxon>Eukaryota</taxon>
        <taxon>Metazoa</taxon>
        <taxon>Ecdysozoa</taxon>
        <taxon>Nematoda</taxon>
        <taxon>Chromadorea</taxon>
        <taxon>Rhabditida</taxon>
        <taxon>Tylenchina</taxon>
        <taxon>Panagrolaimomorpha</taxon>
        <taxon>Panagrolaimoidea</taxon>
        <taxon>Panagrolaimidae</taxon>
        <taxon>Panagrellus</taxon>
    </lineage>
</organism>
<dbReference type="Gene3D" id="3.40.50.2000">
    <property type="entry name" value="Glycogen Phosphorylase B"/>
    <property type="match status" value="1"/>
</dbReference>
<dbReference type="GO" id="GO:0006488">
    <property type="term" value="P:dolichol-linked oligosaccharide biosynthetic process"/>
    <property type="evidence" value="ECO:0007669"/>
    <property type="project" value="InterPro"/>
</dbReference>
<dbReference type="InterPro" id="IPR039042">
    <property type="entry name" value="Alg13-like"/>
</dbReference>
<evidence type="ECO:0000313" key="9">
    <source>
        <dbReference type="Proteomes" id="UP000492821"/>
    </source>
</evidence>